<feature type="transmembrane region" description="Helical" evidence="2">
    <location>
        <begin position="155"/>
        <end position="174"/>
    </location>
</feature>
<accession>K0SRR3</accession>
<feature type="transmembrane region" description="Helical" evidence="2">
    <location>
        <begin position="91"/>
        <end position="113"/>
    </location>
</feature>
<feature type="region of interest" description="Disordered" evidence="1">
    <location>
        <begin position="192"/>
        <end position="217"/>
    </location>
</feature>
<evidence type="ECO:0000256" key="1">
    <source>
        <dbReference type="SAM" id="MobiDB-lite"/>
    </source>
</evidence>
<feature type="transmembrane region" description="Helical" evidence="2">
    <location>
        <begin position="125"/>
        <end position="143"/>
    </location>
</feature>
<evidence type="ECO:0000256" key="2">
    <source>
        <dbReference type="SAM" id="Phobius"/>
    </source>
</evidence>
<gene>
    <name evidence="3" type="ORF">THAOC_10771</name>
</gene>
<dbReference type="AlphaFoldDB" id="K0SRR3"/>
<keyword evidence="2" id="KW-0812">Transmembrane</keyword>
<keyword evidence="2" id="KW-1133">Transmembrane helix</keyword>
<comment type="caution">
    <text evidence="3">The sequence shown here is derived from an EMBL/GenBank/DDBJ whole genome shotgun (WGS) entry which is preliminary data.</text>
</comment>
<name>K0SRR3_THAOC</name>
<feature type="non-terminal residue" evidence="3">
    <location>
        <position position="1"/>
    </location>
</feature>
<sequence>ERSQIARLPALPALRPPAPRSQRVESEAKHEPTELERASSQSYGLNPLSSPGSRSGCFTRQVMSGAKKHKKKHTARRHKNEHAWAGIVQSVIRVCLFDVAWWAFMVILLSSFYLYPEIYNNEKPVMAMIAVDCTLVYILRLWLVPGITSTRCPGAYFYTLECLLCCWLDALVRLDDLDRLLELEKPEDALAVEPPRPQRSKRAKTSDNGTRPTVRYPEDVSDNDMDKFMEALSSVDSQEGLLRKLTELGIDSKIKQCFRKIWLYLRNNPSATFPDWLQSPFNDVMNGFFRDAGKKFDAFEEGNGDLAGNHKISGIVDGVGANKFVVMLVLVLNFEPDTIPGGERLGKQSEKFVFNDYTHMTWAYSHRCHQILVSIFAMVGVQYGIELELAMKIARTVLVFVNRTPYDGNSRWAKENYDEYQKLCEETDKIMREHVFAKLPDIFPNLLKLHVHLARGSIIEKDTPTDRMVLNKESLCHPECHVRALAAITQRERLVHCFTQIWGEMLHQEPIEIVCTDPAFAEIFTKSRYTGRKKTTDQQLEWRVQWATLFTLPGLLEERLDKLRTNKGEDYLSTIEDQARRCLNRNSISTRRETKLRLKN</sequence>
<keyword evidence="2" id="KW-0472">Membrane</keyword>
<dbReference type="EMBL" id="AGNL01012097">
    <property type="protein sequence ID" value="EJK68090.1"/>
    <property type="molecule type" value="Genomic_DNA"/>
</dbReference>
<feature type="region of interest" description="Disordered" evidence="1">
    <location>
        <begin position="1"/>
        <end position="55"/>
    </location>
</feature>
<feature type="compositionally biased region" description="Basic and acidic residues" evidence="1">
    <location>
        <begin position="22"/>
        <end position="37"/>
    </location>
</feature>
<organism evidence="3 4">
    <name type="scientific">Thalassiosira oceanica</name>
    <name type="common">Marine diatom</name>
    <dbReference type="NCBI Taxonomy" id="159749"/>
    <lineage>
        <taxon>Eukaryota</taxon>
        <taxon>Sar</taxon>
        <taxon>Stramenopiles</taxon>
        <taxon>Ochrophyta</taxon>
        <taxon>Bacillariophyta</taxon>
        <taxon>Coscinodiscophyceae</taxon>
        <taxon>Thalassiosirophycidae</taxon>
        <taxon>Thalassiosirales</taxon>
        <taxon>Thalassiosiraceae</taxon>
        <taxon>Thalassiosira</taxon>
    </lineage>
</organism>
<evidence type="ECO:0000313" key="4">
    <source>
        <dbReference type="Proteomes" id="UP000266841"/>
    </source>
</evidence>
<proteinExistence type="predicted"/>
<feature type="compositionally biased region" description="Low complexity" evidence="1">
    <location>
        <begin position="1"/>
        <end position="13"/>
    </location>
</feature>
<dbReference type="Proteomes" id="UP000266841">
    <property type="component" value="Unassembled WGS sequence"/>
</dbReference>
<protein>
    <submittedName>
        <fullName evidence="3">Uncharacterized protein</fullName>
    </submittedName>
</protein>
<reference evidence="3 4" key="1">
    <citation type="journal article" date="2012" name="Genome Biol.">
        <title>Genome and low-iron response of an oceanic diatom adapted to chronic iron limitation.</title>
        <authorList>
            <person name="Lommer M."/>
            <person name="Specht M."/>
            <person name="Roy A.S."/>
            <person name="Kraemer L."/>
            <person name="Andreson R."/>
            <person name="Gutowska M.A."/>
            <person name="Wolf J."/>
            <person name="Bergner S.V."/>
            <person name="Schilhabel M.B."/>
            <person name="Klostermeier U.C."/>
            <person name="Beiko R.G."/>
            <person name="Rosenstiel P."/>
            <person name="Hippler M."/>
            <person name="Laroche J."/>
        </authorList>
    </citation>
    <scope>NUCLEOTIDE SEQUENCE [LARGE SCALE GENOMIC DNA]</scope>
    <source>
        <strain evidence="3 4">CCMP1005</strain>
    </source>
</reference>
<evidence type="ECO:0000313" key="3">
    <source>
        <dbReference type="EMBL" id="EJK68090.1"/>
    </source>
</evidence>
<keyword evidence="4" id="KW-1185">Reference proteome</keyword>
<feature type="compositionally biased region" description="Polar residues" evidence="1">
    <location>
        <begin position="38"/>
        <end position="55"/>
    </location>
</feature>